<dbReference type="InterPro" id="IPR036860">
    <property type="entry name" value="SH2_dom_sf"/>
</dbReference>
<dbReference type="Proteomes" id="UP000736164">
    <property type="component" value="Unassembled WGS sequence"/>
</dbReference>
<dbReference type="InterPro" id="IPR000980">
    <property type="entry name" value="SH2"/>
</dbReference>
<keyword evidence="2 3" id="KW-0727">SH2 domain</keyword>
<dbReference type="AlphaFoldDB" id="A0A8J7NVK1"/>
<feature type="domain" description="SH2" evidence="4">
    <location>
        <begin position="6"/>
        <end position="102"/>
    </location>
</feature>
<organism evidence="5 6">
    <name type="scientific">Atractosteus spatula</name>
    <name type="common">Alligator gar</name>
    <name type="synonym">Lepisosteus spatula</name>
    <dbReference type="NCBI Taxonomy" id="7917"/>
    <lineage>
        <taxon>Eukaryota</taxon>
        <taxon>Metazoa</taxon>
        <taxon>Chordata</taxon>
        <taxon>Craniata</taxon>
        <taxon>Vertebrata</taxon>
        <taxon>Euteleostomi</taxon>
        <taxon>Actinopterygii</taxon>
        <taxon>Neopterygii</taxon>
        <taxon>Holostei</taxon>
        <taxon>Semionotiformes</taxon>
        <taxon>Lepisosteidae</taxon>
        <taxon>Atractosteus</taxon>
    </lineage>
</organism>
<dbReference type="PRINTS" id="PR00401">
    <property type="entry name" value="SH2DOMAIN"/>
</dbReference>
<dbReference type="PANTHER" id="PTHR46051:SF2">
    <property type="entry name" value="PHOSPHATIDYLINOSITOL 3,4,5-TRISPHOSPHATE 5-PHOSPHATASE 2"/>
    <property type="match status" value="1"/>
</dbReference>
<evidence type="ECO:0000256" key="2">
    <source>
        <dbReference type="ARBA" id="ARBA00022999"/>
    </source>
</evidence>
<evidence type="ECO:0000259" key="4">
    <source>
        <dbReference type="PROSITE" id="PS50001"/>
    </source>
</evidence>
<dbReference type="GO" id="GO:0005829">
    <property type="term" value="C:cytosol"/>
    <property type="evidence" value="ECO:0007669"/>
    <property type="project" value="TreeGrafter"/>
</dbReference>
<evidence type="ECO:0000256" key="3">
    <source>
        <dbReference type="PROSITE-ProRule" id="PRU00191"/>
    </source>
</evidence>
<dbReference type="CDD" id="cd10400">
    <property type="entry name" value="SH2_SAP1a"/>
    <property type="match status" value="1"/>
</dbReference>
<feature type="non-terminal residue" evidence="5">
    <location>
        <position position="1"/>
    </location>
</feature>
<dbReference type="GO" id="GO:0050776">
    <property type="term" value="P:regulation of immune response"/>
    <property type="evidence" value="ECO:0007669"/>
    <property type="project" value="TreeGrafter"/>
</dbReference>
<name>A0A8J7NVK1_ATRSP</name>
<protein>
    <submittedName>
        <fullName evidence="5">SH21A protein</fullName>
    </submittedName>
</protein>
<dbReference type="EMBL" id="JAAWVO010040344">
    <property type="protein sequence ID" value="MBN3318555.1"/>
    <property type="molecule type" value="Genomic_DNA"/>
</dbReference>
<dbReference type="Pfam" id="PF00017">
    <property type="entry name" value="SH2"/>
    <property type="match status" value="1"/>
</dbReference>
<dbReference type="GO" id="GO:0002376">
    <property type="term" value="P:immune system process"/>
    <property type="evidence" value="ECO:0007669"/>
    <property type="project" value="UniProtKB-KW"/>
</dbReference>
<dbReference type="PROSITE" id="PS50001">
    <property type="entry name" value="SH2"/>
    <property type="match status" value="1"/>
</dbReference>
<gene>
    <name evidence="5" type="primary">Sh2d1a_0</name>
    <name evidence="5" type="ORF">GTO95_0009521</name>
</gene>
<evidence type="ECO:0000313" key="5">
    <source>
        <dbReference type="EMBL" id="MBN3318555.1"/>
    </source>
</evidence>
<reference evidence="5" key="1">
    <citation type="journal article" date="2021" name="Cell">
        <title>Tracing the genetic footprints of vertebrate landing in non-teleost ray-finned fishes.</title>
        <authorList>
            <person name="Bi X."/>
            <person name="Wang K."/>
            <person name="Yang L."/>
            <person name="Pan H."/>
            <person name="Jiang H."/>
            <person name="Wei Q."/>
            <person name="Fang M."/>
            <person name="Yu H."/>
            <person name="Zhu C."/>
            <person name="Cai Y."/>
            <person name="He Y."/>
            <person name="Gan X."/>
            <person name="Zeng H."/>
            <person name="Yu D."/>
            <person name="Zhu Y."/>
            <person name="Jiang H."/>
            <person name="Qiu Q."/>
            <person name="Yang H."/>
            <person name="Zhang Y.E."/>
            <person name="Wang W."/>
            <person name="Zhu M."/>
            <person name="He S."/>
            <person name="Zhang G."/>
        </authorList>
    </citation>
    <scope>NUCLEOTIDE SEQUENCE</scope>
    <source>
        <strain evidence="5">Allg_001</strain>
    </source>
</reference>
<comment type="caution">
    <text evidence="5">The sequence shown here is derived from an EMBL/GenBank/DDBJ whole genome shotgun (WGS) entry which is preliminary data.</text>
</comment>
<dbReference type="InterPro" id="IPR035876">
    <property type="entry name" value="SH2D1A_SH2"/>
</dbReference>
<keyword evidence="6" id="KW-1185">Reference proteome</keyword>
<dbReference type="SUPFAM" id="SSF55550">
    <property type="entry name" value="SH2 domain"/>
    <property type="match status" value="1"/>
</dbReference>
<proteinExistence type="predicted"/>
<dbReference type="Gene3D" id="3.30.505.10">
    <property type="entry name" value="SH2 domain"/>
    <property type="match status" value="1"/>
</dbReference>
<keyword evidence="1" id="KW-0391">Immunity</keyword>
<dbReference type="SMART" id="SM00252">
    <property type="entry name" value="SH2"/>
    <property type="match status" value="1"/>
</dbReference>
<evidence type="ECO:0000256" key="1">
    <source>
        <dbReference type="ARBA" id="ARBA00022859"/>
    </source>
</evidence>
<evidence type="ECO:0000313" key="6">
    <source>
        <dbReference type="Proteomes" id="UP000736164"/>
    </source>
</evidence>
<dbReference type="PANTHER" id="PTHR46051">
    <property type="entry name" value="SH2 DOMAIN-CONTAINING PROTEIN"/>
    <property type="match status" value="1"/>
</dbReference>
<dbReference type="GO" id="GO:0043569">
    <property type="term" value="P:negative regulation of insulin-like growth factor receptor signaling pathway"/>
    <property type="evidence" value="ECO:0007669"/>
    <property type="project" value="TreeGrafter"/>
</dbReference>
<accession>A0A8J7NVK1</accession>
<sequence>MDSLSVYHGGISRETGEKLLSAAGQDGSYLIRDSESVPGVYCLCVLFKGFVYTYRLYQVEGGSWTAETAPGVHKRMFRKIKNLIAAYQKPDQGIAIPLLYPVTVENNYISKSKTGHDTESYMH</sequence>
<feature type="non-terminal residue" evidence="5">
    <location>
        <position position="123"/>
    </location>
</feature>
<dbReference type="GO" id="GO:0004445">
    <property type="term" value="F:inositol-polyphosphate 5-phosphatase activity"/>
    <property type="evidence" value="ECO:0007669"/>
    <property type="project" value="TreeGrafter"/>
</dbReference>